<sequence>MESQACDDSLIQVSIPKLSVFLISSAHYNWNVEFCKYEPSKIYNEGFDDSRIAFTTLCVLILHEKKFLLFNLENSKLQRLTRFFLVVGLDYRQKNSSPESEVLTMTSGDVAGRYCGDRSADGPARVIMSCGTDCDYGRYRDVGEGKNLTMRLHQSRVQESPENNGEKPKLFEMRAIDRTDNFLLSW</sequence>
<proteinExistence type="predicted"/>
<dbReference type="PaxDb" id="3218-PP1S109_140V6.1"/>
<keyword evidence="3" id="KW-1185">Reference proteome</keyword>
<dbReference type="InParanoid" id="A0A2K1IWZ3"/>
<protein>
    <submittedName>
        <fullName evidence="1 2">Uncharacterized protein</fullName>
    </submittedName>
</protein>
<dbReference type="EMBL" id="ABEU02000019">
    <property type="protein sequence ID" value="PNR33799.1"/>
    <property type="molecule type" value="Genomic_DNA"/>
</dbReference>
<reference evidence="2" key="3">
    <citation type="submission" date="2020-12" db="UniProtKB">
        <authorList>
            <consortium name="EnsemblPlants"/>
        </authorList>
    </citation>
    <scope>IDENTIFICATION</scope>
</reference>
<dbReference type="Proteomes" id="UP000006727">
    <property type="component" value="Chromosome 19"/>
</dbReference>
<gene>
    <name evidence="1" type="ORF">PHYPA_023615</name>
</gene>
<name>A0A2K1IWZ3_PHYPA</name>
<reference evidence="1 3" key="2">
    <citation type="journal article" date="2018" name="Plant J.">
        <title>The Physcomitrella patens chromosome-scale assembly reveals moss genome structure and evolution.</title>
        <authorList>
            <person name="Lang D."/>
            <person name="Ullrich K.K."/>
            <person name="Murat F."/>
            <person name="Fuchs J."/>
            <person name="Jenkins J."/>
            <person name="Haas F.B."/>
            <person name="Piednoel M."/>
            <person name="Gundlach H."/>
            <person name="Van Bel M."/>
            <person name="Meyberg R."/>
            <person name="Vives C."/>
            <person name="Morata J."/>
            <person name="Symeonidi A."/>
            <person name="Hiss M."/>
            <person name="Muchero W."/>
            <person name="Kamisugi Y."/>
            <person name="Saleh O."/>
            <person name="Blanc G."/>
            <person name="Decker E.L."/>
            <person name="van Gessel N."/>
            <person name="Grimwood J."/>
            <person name="Hayes R.D."/>
            <person name="Graham S.W."/>
            <person name="Gunter L.E."/>
            <person name="McDaniel S.F."/>
            <person name="Hoernstein S.N.W."/>
            <person name="Larsson A."/>
            <person name="Li F.W."/>
            <person name="Perroud P.F."/>
            <person name="Phillips J."/>
            <person name="Ranjan P."/>
            <person name="Rokshar D.S."/>
            <person name="Rothfels C.J."/>
            <person name="Schneider L."/>
            <person name="Shu S."/>
            <person name="Stevenson D.W."/>
            <person name="Thummler F."/>
            <person name="Tillich M."/>
            <person name="Villarreal Aguilar J.C."/>
            <person name="Widiez T."/>
            <person name="Wong G.K."/>
            <person name="Wymore A."/>
            <person name="Zhang Y."/>
            <person name="Zimmer A.D."/>
            <person name="Quatrano R.S."/>
            <person name="Mayer K.F.X."/>
            <person name="Goodstein D."/>
            <person name="Casacuberta J.M."/>
            <person name="Vandepoele K."/>
            <person name="Reski R."/>
            <person name="Cuming A.C."/>
            <person name="Tuskan G.A."/>
            <person name="Maumus F."/>
            <person name="Salse J."/>
            <person name="Schmutz J."/>
            <person name="Rensing S.A."/>
        </authorList>
    </citation>
    <scope>NUCLEOTIDE SEQUENCE [LARGE SCALE GENOMIC DNA]</scope>
    <source>
        <strain evidence="2 3">cv. Gransden 2004</strain>
    </source>
</reference>
<dbReference type="AlphaFoldDB" id="A0A2K1IWZ3"/>
<evidence type="ECO:0000313" key="3">
    <source>
        <dbReference type="Proteomes" id="UP000006727"/>
    </source>
</evidence>
<accession>A0A2K1IWZ3</accession>
<dbReference type="EnsemblPlants" id="Pp3c19_3140V3.1">
    <property type="protein sequence ID" value="Pp3c19_3140V3.1"/>
    <property type="gene ID" value="Pp3c19_3140"/>
</dbReference>
<organism evidence="1">
    <name type="scientific">Physcomitrium patens</name>
    <name type="common">Spreading-leaved earth moss</name>
    <name type="synonym">Physcomitrella patens</name>
    <dbReference type="NCBI Taxonomy" id="3218"/>
    <lineage>
        <taxon>Eukaryota</taxon>
        <taxon>Viridiplantae</taxon>
        <taxon>Streptophyta</taxon>
        <taxon>Embryophyta</taxon>
        <taxon>Bryophyta</taxon>
        <taxon>Bryophytina</taxon>
        <taxon>Bryopsida</taxon>
        <taxon>Funariidae</taxon>
        <taxon>Funariales</taxon>
        <taxon>Funariaceae</taxon>
        <taxon>Physcomitrium</taxon>
    </lineage>
</organism>
<evidence type="ECO:0000313" key="1">
    <source>
        <dbReference type="EMBL" id="PNR33799.1"/>
    </source>
</evidence>
<dbReference type="Gramene" id="Pp3c19_3140V3.1">
    <property type="protein sequence ID" value="Pp3c19_3140V3.1"/>
    <property type="gene ID" value="Pp3c19_3140"/>
</dbReference>
<evidence type="ECO:0000313" key="2">
    <source>
        <dbReference type="EnsemblPlants" id="Pp3c19_3140V3.1"/>
    </source>
</evidence>
<reference evidence="1 3" key="1">
    <citation type="journal article" date="2008" name="Science">
        <title>The Physcomitrella genome reveals evolutionary insights into the conquest of land by plants.</title>
        <authorList>
            <person name="Rensing S."/>
            <person name="Lang D."/>
            <person name="Zimmer A."/>
            <person name="Terry A."/>
            <person name="Salamov A."/>
            <person name="Shapiro H."/>
            <person name="Nishiyama T."/>
            <person name="Perroud P.-F."/>
            <person name="Lindquist E."/>
            <person name="Kamisugi Y."/>
            <person name="Tanahashi T."/>
            <person name="Sakakibara K."/>
            <person name="Fujita T."/>
            <person name="Oishi K."/>
            <person name="Shin-I T."/>
            <person name="Kuroki Y."/>
            <person name="Toyoda A."/>
            <person name="Suzuki Y."/>
            <person name="Hashimoto A."/>
            <person name="Yamaguchi K."/>
            <person name="Sugano A."/>
            <person name="Kohara Y."/>
            <person name="Fujiyama A."/>
            <person name="Anterola A."/>
            <person name="Aoki S."/>
            <person name="Ashton N."/>
            <person name="Barbazuk W.B."/>
            <person name="Barker E."/>
            <person name="Bennetzen J."/>
            <person name="Bezanilla M."/>
            <person name="Blankenship R."/>
            <person name="Cho S.H."/>
            <person name="Dutcher S."/>
            <person name="Estelle M."/>
            <person name="Fawcett J.A."/>
            <person name="Gundlach H."/>
            <person name="Hanada K."/>
            <person name="Heyl A."/>
            <person name="Hicks K.A."/>
            <person name="Hugh J."/>
            <person name="Lohr M."/>
            <person name="Mayer K."/>
            <person name="Melkozernov A."/>
            <person name="Murata T."/>
            <person name="Nelson D."/>
            <person name="Pils B."/>
            <person name="Prigge M."/>
            <person name="Reiss B."/>
            <person name="Renner T."/>
            <person name="Rombauts S."/>
            <person name="Rushton P."/>
            <person name="Sanderfoot A."/>
            <person name="Schween G."/>
            <person name="Shiu S.-H."/>
            <person name="Stueber K."/>
            <person name="Theodoulou F.L."/>
            <person name="Tu H."/>
            <person name="Van de Peer Y."/>
            <person name="Verrier P.J."/>
            <person name="Waters E."/>
            <person name="Wood A."/>
            <person name="Yang L."/>
            <person name="Cove D."/>
            <person name="Cuming A."/>
            <person name="Hasebe M."/>
            <person name="Lucas S."/>
            <person name="Mishler D.B."/>
            <person name="Reski R."/>
            <person name="Grigoriev I."/>
            <person name="Quatrano R.S."/>
            <person name="Boore J.L."/>
        </authorList>
    </citation>
    <scope>NUCLEOTIDE SEQUENCE [LARGE SCALE GENOMIC DNA]</scope>
    <source>
        <strain evidence="2 3">cv. Gransden 2004</strain>
    </source>
</reference>